<name>A0ABD0UGF6_DENTH</name>
<dbReference type="EMBL" id="JANQDX010000016">
    <property type="protein sequence ID" value="KAL0909381.1"/>
    <property type="molecule type" value="Genomic_DNA"/>
</dbReference>
<dbReference type="Proteomes" id="UP001552299">
    <property type="component" value="Unassembled WGS sequence"/>
</dbReference>
<reference evidence="2 3" key="1">
    <citation type="journal article" date="2024" name="Plant Biotechnol. J.">
        <title>Dendrobium thyrsiflorum genome and its molecular insights into genes involved in important horticultural traits.</title>
        <authorList>
            <person name="Chen B."/>
            <person name="Wang J.Y."/>
            <person name="Zheng P.J."/>
            <person name="Li K.L."/>
            <person name="Liang Y.M."/>
            <person name="Chen X.F."/>
            <person name="Zhang C."/>
            <person name="Zhao X."/>
            <person name="He X."/>
            <person name="Zhang G.Q."/>
            <person name="Liu Z.J."/>
            <person name="Xu Q."/>
        </authorList>
    </citation>
    <scope>NUCLEOTIDE SEQUENCE [LARGE SCALE GENOMIC DNA]</scope>
    <source>
        <strain evidence="2">GZMU011</strain>
    </source>
</reference>
<dbReference type="AlphaFoldDB" id="A0ABD0UGF6"/>
<feature type="region of interest" description="Disordered" evidence="1">
    <location>
        <begin position="21"/>
        <end position="48"/>
    </location>
</feature>
<gene>
    <name evidence="2" type="ORF">M5K25_020245</name>
</gene>
<accession>A0ABD0UGF6</accession>
<evidence type="ECO:0000313" key="3">
    <source>
        <dbReference type="Proteomes" id="UP001552299"/>
    </source>
</evidence>
<protein>
    <submittedName>
        <fullName evidence="2">Uncharacterized protein</fullName>
    </submittedName>
</protein>
<sequence>MSIKRSMIKGINIDRPFKLLQKGGGAKRRKKEEPNQRKGGRRKSPLATKLLLEHRPDFSWTTSCRRIFTRPFTEALEKRSEEEKELIRRRKRALLPPISSSTTSGCLPDRRPTRNFRRTTGFHTTVLLTSFTDNGLSDLRHPLTMVFSTSIAHRIRSLRPPLPTIVLPTSVATQQSFQPPSLIDYDPSDLRRMTTILLTFIASQRSF</sequence>
<comment type="caution">
    <text evidence="2">The sequence shown here is derived from an EMBL/GenBank/DDBJ whole genome shotgun (WGS) entry which is preliminary data.</text>
</comment>
<keyword evidence="3" id="KW-1185">Reference proteome</keyword>
<proteinExistence type="predicted"/>
<organism evidence="2 3">
    <name type="scientific">Dendrobium thyrsiflorum</name>
    <name type="common">Pinecone-like raceme dendrobium</name>
    <name type="synonym">Orchid</name>
    <dbReference type="NCBI Taxonomy" id="117978"/>
    <lineage>
        <taxon>Eukaryota</taxon>
        <taxon>Viridiplantae</taxon>
        <taxon>Streptophyta</taxon>
        <taxon>Embryophyta</taxon>
        <taxon>Tracheophyta</taxon>
        <taxon>Spermatophyta</taxon>
        <taxon>Magnoliopsida</taxon>
        <taxon>Liliopsida</taxon>
        <taxon>Asparagales</taxon>
        <taxon>Orchidaceae</taxon>
        <taxon>Epidendroideae</taxon>
        <taxon>Malaxideae</taxon>
        <taxon>Dendrobiinae</taxon>
        <taxon>Dendrobium</taxon>
    </lineage>
</organism>
<evidence type="ECO:0000313" key="2">
    <source>
        <dbReference type="EMBL" id="KAL0909381.1"/>
    </source>
</evidence>
<evidence type="ECO:0000256" key="1">
    <source>
        <dbReference type="SAM" id="MobiDB-lite"/>
    </source>
</evidence>